<accession>A0A7W3JFC3</accession>
<evidence type="ECO:0000256" key="7">
    <source>
        <dbReference type="RuleBase" id="RU363032"/>
    </source>
</evidence>
<dbReference type="EMBL" id="JACGWW010000001">
    <property type="protein sequence ID" value="MBA8811786.1"/>
    <property type="molecule type" value="Genomic_DNA"/>
</dbReference>
<evidence type="ECO:0000256" key="3">
    <source>
        <dbReference type="ARBA" id="ARBA00022475"/>
    </source>
</evidence>
<feature type="transmembrane region" description="Helical" evidence="7">
    <location>
        <begin position="50"/>
        <end position="71"/>
    </location>
</feature>
<dbReference type="InterPro" id="IPR000515">
    <property type="entry name" value="MetI-like"/>
</dbReference>
<name>A0A7W3JFC3_9MICO</name>
<reference evidence="10 12" key="1">
    <citation type="submission" date="2019-07" db="EMBL/GenBank/DDBJ databases">
        <title>Whole genome shotgun sequence of Frigoribacterium faeni NBRC 103066.</title>
        <authorList>
            <person name="Hosoyama A."/>
            <person name="Uohara A."/>
            <person name="Ohji S."/>
            <person name="Ichikawa N."/>
        </authorList>
    </citation>
    <scope>NUCLEOTIDE SEQUENCE [LARGE SCALE GENOMIC DNA]</scope>
    <source>
        <strain evidence="10 12">NBRC 103066</strain>
    </source>
</reference>
<feature type="region of interest" description="Disordered" evidence="8">
    <location>
        <begin position="1"/>
        <end position="38"/>
    </location>
</feature>
<feature type="transmembrane region" description="Helical" evidence="7">
    <location>
        <begin position="216"/>
        <end position="236"/>
    </location>
</feature>
<sequence length="359" mass="37537">MTSTIADRAGAGGATTPPAPGTTPGGRPSDASRPARRGRSPWIDFAGRRALGLVGTFAALVVLSFLIVQLIPGDPAVALAGADASVDEIEALRVSLGLDQPIWTQFANYLLQLAQGDLGTSFQYRQPVSTIIANRLPFTATIALVGIAVVLIVAVPLGMWVGVQTRGGRKRWLDTAFGAVTGLLDSIPGYIMATILVVLFALGVGLLPLFPPAYNARAGAVAYVLPIAALVIGPICTISRVVRRETAVVLENDYVRTARGWRLTPVALHLKYVLPNLLTTTLTLSGLILSGMLGGALIIESVFALPGLGTGIIKAILDRDFPVIQGMVLVLGMIAALVNLLVDVVLGLIDSRTLGGRND</sequence>
<dbReference type="Pfam" id="PF00528">
    <property type="entry name" value="BPD_transp_1"/>
    <property type="match status" value="1"/>
</dbReference>
<feature type="transmembrane region" description="Helical" evidence="7">
    <location>
        <begin position="138"/>
        <end position="163"/>
    </location>
</feature>
<evidence type="ECO:0000313" key="12">
    <source>
        <dbReference type="Proteomes" id="UP000321154"/>
    </source>
</evidence>
<dbReference type="AlphaFoldDB" id="A0A7W3JFC3"/>
<dbReference type="OrthoDB" id="4695618at2"/>
<keyword evidence="6 7" id="KW-0472">Membrane</keyword>
<dbReference type="Proteomes" id="UP000522688">
    <property type="component" value="Unassembled WGS sequence"/>
</dbReference>
<feature type="transmembrane region" description="Helical" evidence="7">
    <location>
        <begin position="323"/>
        <end position="349"/>
    </location>
</feature>
<reference evidence="11 13" key="2">
    <citation type="submission" date="2020-07" db="EMBL/GenBank/DDBJ databases">
        <title>Sequencing the genomes of 1000 actinobacteria strains.</title>
        <authorList>
            <person name="Klenk H.-P."/>
        </authorList>
    </citation>
    <scope>NUCLEOTIDE SEQUENCE [LARGE SCALE GENOMIC DNA]</scope>
    <source>
        <strain evidence="11 13">DSM 10309</strain>
    </source>
</reference>
<dbReference type="InterPro" id="IPR045621">
    <property type="entry name" value="BPD_transp_1_N"/>
</dbReference>
<evidence type="ECO:0000256" key="6">
    <source>
        <dbReference type="ARBA" id="ARBA00023136"/>
    </source>
</evidence>
<evidence type="ECO:0000256" key="4">
    <source>
        <dbReference type="ARBA" id="ARBA00022692"/>
    </source>
</evidence>
<dbReference type="InterPro" id="IPR035906">
    <property type="entry name" value="MetI-like_sf"/>
</dbReference>
<dbReference type="Proteomes" id="UP000321154">
    <property type="component" value="Unassembled WGS sequence"/>
</dbReference>
<evidence type="ECO:0000313" key="13">
    <source>
        <dbReference type="Proteomes" id="UP000522688"/>
    </source>
</evidence>
<keyword evidence="5 7" id="KW-1133">Transmembrane helix</keyword>
<dbReference type="EMBL" id="BJUV01000013">
    <property type="protein sequence ID" value="GEK83272.1"/>
    <property type="molecule type" value="Genomic_DNA"/>
</dbReference>
<proteinExistence type="inferred from homology"/>
<comment type="subcellular location">
    <subcellularLocation>
        <location evidence="1 7">Cell membrane</location>
        <topology evidence="1 7">Multi-pass membrane protein</topology>
    </subcellularLocation>
</comment>
<dbReference type="PROSITE" id="PS50928">
    <property type="entry name" value="ABC_TM1"/>
    <property type="match status" value="1"/>
</dbReference>
<keyword evidence="2 7" id="KW-0813">Transport</keyword>
<comment type="similarity">
    <text evidence="7">Belongs to the binding-protein-dependent transport system permease family.</text>
</comment>
<feature type="transmembrane region" description="Helical" evidence="7">
    <location>
        <begin position="277"/>
        <end position="303"/>
    </location>
</feature>
<feature type="domain" description="ABC transmembrane type-1" evidence="9">
    <location>
        <begin position="136"/>
        <end position="346"/>
    </location>
</feature>
<protein>
    <submittedName>
        <fullName evidence="10">Peptide ABC transporter permease</fullName>
    </submittedName>
    <submittedName>
        <fullName evidence="11">Peptide/nickel transport system permease protein</fullName>
    </submittedName>
</protein>
<dbReference type="Pfam" id="PF19300">
    <property type="entry name" value="BPD_transp_1_N"/>
    <property type="match status" value="1"/>
</dbReference>
<evidence type="ECO:0000256" key="8">
    <source>
        <dbReference type="SAM" id="MobiDB-lite"/>
    </source>
</evidence>
<dbReference type="PANTHER" id="PTHR43163">
    <property type="entry name" value="DIPEPTIDE TRANSPORT SYSTEM PERMEASE PROTEIN DPPB-RELATED"/>
    <property type="match status" value="1"/>
</dbReference>
<keyword evidence="4 7" id="KW-0812">Transmembrane</keyword>
<evidence type="ECO:0000259" key="9">
    <source>
        <dbReference type="PROSITE" id="PS50928"/>
    </source>
</evidence>
<dbReference type="GO" id="GO:0071916">
    <property type="term" value="F:dipeptide transmembrane transporter activity"/>
    <property type="evidence" value="ECO:0007669"/>
    <property type="project" value="TreeGrafter"/>
</dbReference>
<evidence type="ECO:0000313" key="10">
    <source>
        <dbReference type="EMBL" id="GEK83272.1"/>
    </source>
</evidence>
<evidence type="ECO:0000313" key="11">
    <source>
        <dbReference type="EMBL" id="MBA8811786.1"/>
    </source>
</evidence>
<comment type="caution">
    <text evidence="11">The sequence shown here is derived from an EMBL/GenBank/DDBJ whole genome shotgun (WGS) entry which is preliminary data.</text>
</comment>
<evidence type="ECO:0000256" key="5">
    <source>
        <dbReference type="ARBA" id="ARBA00022989"/>
    </source>
</evidence>
<feature type="transmembrane region" description="Helical" evidence="7">
    <location>
        <begin position="190"/>
        <end position="210"/>
    </location>
</feature>
<gene>
    <name evidence="11" type="ORF">FB463_000010</name>
    <name evidence="10" type="ORF">FFA01_15810</name>
</gene>
<evidence type="ECO:0000256" key="2">
    <source>
        <dbReference type="ARBA" id="ARBA00022448"/>
    </source>
</evidence>
<keyword evidence="3" id="KW-1003">Cell membrane</keyword>
<keyword evidence="12" id="KW-1185">Reference proteome</keyword>
<dbReference type="SUPFAM" id="SSF161098">
    <property type="entry name" value="MetI-like"/>
    <property type="match status" value="1"/>
</dbReference>
<dbReference type="GO" id="GO:0005886">
    <property type="term" value="C:plasma membrane"/>
    <property type="evidence" value="ECO:0007669"/>
    <property type="project" value="UniProtKB-SubCell"/>
</dbReference>
<evidence type="ECO:0000256" key="1">
    <source>
        <dbReference type="ARBA" id="ARBA00004651"/>
    </source>
</evidence>
<dbReference type="PANTHER" id="PTHR43163:SF6">
    <property type="entry name" value="DIPEPTIDE TRANSPORT SYSTEM PERMEASE PROTEIN DPPB-RELATED"/>
    <property type="match status" value="1"/>
</dbReference>
<organism evidence="11 13">
    <name type="scientific">Frigoribacterium faeni</name>
    <dbReference type="NCBI Taxonomy" id="145483"/>
    <lineage>
        <taxon>Bacteria</taxon>
        <taxon>Bacillati</taxon>
        <taxon>Actinomycetota</taxon>
        <taxon>Actinomycetes</taxon>
        <taxon>Micrococcales</taxon>
        <taxon>Microbacteriaceae</taxon>
        <taxon>Frigoribacterium</taxon>
    </lineage>
</organism>
<dbReference type="RefSeq" id="WP_146854745.1">
    <property type="nucleotide sequence ID" value="NZ_BAAAHR010000007.1"/>
</dbReference>
<dbReference type="Gene3D" id="1.10.3720.10">
    <property type="entry name" value="MetI-like"/>
    <property type="match status" value="1"/>
</dbReference>